<gene>
    <name evidence="1" type="ORF">LMTR13_11490</name>
</gene>
<dbReference type="OrthoDB" id="8117437at2"/>
<dbReference type="AlphaFoldDB" id="A0A1B1UD47"/>
<proteinExistence type="predicted"/>
<dbReference type="Proteomes" id="UP000092839">
    <property type="component" value="Chromosome"/>
</dbReference>
<dbReference type="EMBL" id="CP016428">
    <property type="protein sequence ID" value="ANW00702.1"/>
    <property type="molecule type" value="Genomic_DNA"/>
</dbReference>
<keyword evidence="2" id="KW-1185">Reference proteome</keyword>
<dbReference type="STRING" id="1274631.LMTR13_11490"/>
<protein>
    <submittedName>
        <fullName evidence="1">Uncharacterized protein</fullName>
    </submittedName>
</protein>
<sequence>MSEMIERVARAIAVAIVSQSRSGATFDEKPVLMIADEDSNSFWELMPVARAAIEAMRKPTQAMVDQFEGHKEQEAAAFYWGWMIDAALKDG</sequence>
<reference evidence="1 2" key="1">
    <citation type="submission" date="2016-07" db="EMBL/GenBank/DDBJ databases">
        <title>Complete genome sequence of Bradyrhizobium icense LMTR 13T, a potential inoculant strain isolated from lima bean (Phaseolus lunatus) in Peru.</title>
        <authorList>
            <person name="Ormeno-Orrillo E."/>
            <person name="Duran D."/>
            <person name="Rogel M.A."/>
            <person name="Rey L."/>
            <person name="Imperial J."/>
            <person name="Ruiz-Argueso T."/>
            <person name="Martinez-Romero E."/>
        </authorList>
    </citation>
    <scope>NUCLEOTIDE SEQUENCE [LARGE SCALE GENOMIC DNA]</scope>
    <source>
        <strain evidence="1 2">LMTR 13</strain>
    </source>
</reference>
<dbReference type="RefSeq" id="WP_065727978.1">
    <property type="nucleotide sequence ID" value="NZ_CP016428.1"/>
</dbReference>
<evidence type="ECO:0000313" key="2">
    <source>
        <dbReference type="Proteomes" id="UP000092839"/>
    </source>
</evidence>
<evidence type="ECO:0000313" key="1">
    <source>
        <dbReference type="EMBL" id="ANW00702.1"/>
    </source>
</evidence>
<organism evidence="1 2">
    <name type="scientific">Bradyrhizobium icense</name>
    <dbReference type="NCBI Taxonomy" id="1274631"/>
    <lineage>
        <taxon>Bacteria</taxon>
        <taxon>Pseudomonadati</taxon>
        <taxon>Pseudomonadota</taxon>
        <taxon>Alphaproteobacteria</taxon>
        <taxon>Hyphomicrobiales</taxon>
        <taxon>Nitrobacteraceae</taxon>
        <taxon>Bradyrhizobium</taxon>
    </lineage>
</organism>
<accession>A0A1B1UD47</accession>
<name>A0A1B1UD47_9BRAD</name>
<dbReference type="KEGG" id="bic:LMTR13_11490"/>